<evidence type="ECO:0000259" key="1">
    <source>
        <dbReference type="Pfam" id="PF17857"/>
    </source>
</evidence>
<evidence type="ECO:0000313" key="3">
    <source>
        <dbReference type="Proteomes" id="UP001497623"/>
    </source>
</evidence>
<gene>
    <name evidence="2" type="ORF">MNOR_LOCUS42032</name>
</gene>
<feature type="non-terminal residue" evidence="2">
    <location>
        <position position="124"/>
    </location>
</feature>
<dbReference type="AlphaFoldDB" id="A0AAV2SVJ8"/>
<dbReference type="GO" id="GO:0030286">
    <property type="term" value="C:dynein complex"/>
    <property type="evidence" value="ECO:0007669"/>
    <property type="project" value="InterPro"/>
</dbReference>
<accession>A0AAV2SVJ8</accession>
<dbReference type="GO" id="GO:0045505">
    <property type="term" value="F:dynein intermediate chain binding"/>
    <property type="evidence" value="ECO:0007669"/>
    <property type="project" value="InterPro"/>
</dbReference>
<feature type="non-terminal residue" evidence="2">
    <location>
        <position position="1"/>
    </location>
</feature>
<sequence length="124" mass="14329">GGGRNDIPSRLKRHFCIFNSTLPSDQSIDKIFGAIGKGHYNVKRGFSQQIRNIVEKLIPLTRKIWHFTKSKLLPTPAKFHYVFNLRDLSRIWQGMLSATSNVINSPDKLIQLWKHETSRVISDR</sequence>
<dbReference type="GO" id="GO:0051959">
    <property type="term" value="F:dynein light intermediate chain binding"/>
    <property type="evidence" value="ECO:0007669"/>
    <property type="project" value="InterPro"/>
</dbReference>
<organism evidence="2 3">
    <name type="scientific">Meganyctiphanes norvegica</name>
    <name type="common">Northern krill</name>
    <name type="synonym">Thysanopoda norvegica</name>
    <dbReference type="NCBI Taxonomy" id="48144"/>
    <lineage>
        <taxon>Eukaryota</taxon>
        <taxon>Metazoa</taxon>
        <taxon>Ecdysozoa</taxon>
        <taxon>Arthropoda</taxon>
        <taxon>Crustacea</taxon>
        <taxon>Multicrustacea</taxon>
        <taxon>Malacostraca</taxon>
        <taxon>Eumalacostraca</taxon>
        <taxon>Eucarida</taxon>
        <taxon>Euphausiacea</taxon>
        <taxon>Euphausiidae</taxon>
        <taxon>Meganyctiphanes</taxon>
    </lineage>
</organism>
<dbReference type="Pfam" id="PF17857">
    <property type="entry name" value="AAA_lid_1"/>
    <property type="match status" value="1"/>
</dbReference>
<dbReference type="PANTHER" id="PTHR46961:SF18">
    <property type="entry name" value="DYNEIN AXONEMAL HEAVY CHAIN 5"/>
    <property type="match status" value="1"/>
</dbReference>
<proteinExistence type="predicted"/>
<comment type="caution">
    <text evidence="2">The sequence shown here is derived from an EMBL/GenBank/DDBJ whole genome shotgun (WGS) entry which is preliminary data.</text>
</comment>
<protein>
    <recommendedName>
        <fullName evidence="1">Dynein heavy chain 3 AAA+ lid domain-containing protein</fullName>
    </recommendedName>
</protein>
<dbReference type="Gene3D" id="1.20.920.30">
    <property type="match status" value="1"/>
</dbReference>
<dbReference type="PANTHER" id="PTHR46961">
    <property type="entry name" value="DYNEIN HEAVY CHAIN 1, AXONEMAL-LIKE PROTEIN"/>
    <property type="match status" value="1"/>
</dbReference>
<dbReference type="InterPro" id="IPR041589">
    <property type="entry name" value="DNAH3_AAA_lid_1"/>
</dbReference>
<feature type="domain" description="Dynein heavy chain 3 AAA+ lid" evidence="1">
    <location>
        <begin position="69"/>
        <end position="124"/>
    </location>
</feature>
<keyword evidence="3" id="KW-1185">Reference proteome</keyword>
<dbReference type="GO" id="GO:0007018">
    <property type="term" value="P:microtubule-based movement"/>
    <property type="evidence" value="ECO:0007669"/>
    <property type="project" value="InterPro"/>
</dbReference>
<dbReference type="InterPro" id="IPR026983">
    <property type="entry name" value="DHC"/>
</dbReference>
<dbReference type="EMBL" id="CAXKWB010189573">
    <property type="protein sequence ID" value="CAL4256318.1"/>
    <property type="molecule type" value="Genomic_DNA"/>
</dbReference>
<reference evidence="2 3" key="1">
    <citation type="submission" date="2024-05" db="EMBL/GenBank/DDBJ databases">
        <authorList>
            <person name="Wallberg A."/>
        </authorList>
    </citation>
    <scope>NUCLEOTIDE SEQUENCE [LARGE SCALE GENOMIC DNA]</scope>
</reference>
<evidence type="ECO:0000313" key="2">
    <source>
        <dbReference type="EMBL" id="CAL4256318.1"/>
    </source>
</evidence>
<dbReference type="Proteomes" id="UP001497623">
    <property type="component" value="Unassembled WGS sequence"/>
</dbReference>
<name>A0AAV2SVJ8_MEGNR</name>